<dbReference type="NCBIfam" id="TIGR01085">
    <property type="entry name" value="murE"/>
    <property type="match status" value="1"/>
</dbReference>
<keyword evidence="10 12" id="KW-0131">Cell cycle</keyword>
<dbReference type="EC" id="6.3.2.-" evidence="12"/>
<dbReference type="GO" id="GO:0008360">
    <property type="term" value="P:regulation of cell shape"/>
    <property type="evidence" value="ECO:0007669"/>
    <property type="project" value="UniProtKB-KW"/>
</dbReference>
<dbReference type="Gene3D" id="3.40.1190.10">
    <property type="entry name" value="Mur-like, catalytic domain"/>
    <property type="match status" value="1"/>
</dbReference>
<dbReference type="EMBL" id="QWEH01000004">
    <property type="protein sequence ID" value="RHW33110.1"/>
    <property type="molecule type" value="Genomic_DNA"/>
</dbReference>
<proteinExistence type="inferred from homology"/>
<dbReference type="PROSITE" id="PS01011">
    <property type="entry name" value="FOLYLPOLYGLU_SYNT_1"/>
    <property type="match status" value="1"/>
</dbReference>
<accession>A0A417YJF0</accession>
<dbReference type="GO" id="GO:0005737">
    <property type="term" value="C:cytoplasm"/>
    <property type="evidence" value="ECO:0007669"/>
    <property type="project" value="UniProtKB-SubCell"/>
</dbReference>
<gene>
    <name evidence="12" type="primary">murE</name>
    <name evidence="17" type="ORF">D1B32_08690</name>
</gene>
<feature type="binding site" evidence="12">
    <location>
        <position position="180"/>
    </location>
    <ligand>
        <name>UDP-N-acetyl-alpha-D-muramoyl-L-alanyl-D-glutamate</name>
        <dbReference type="ChEBI" id="CHEBI:83900"/>
    </ligand>
</feature>
<comment type="subcellular location">
    <subcellularLocation>
        <location evidence="12 13">Cytoplasm</location>
    </subcellularLocation>
</comment>
<dbReference type="InterPro" id="IPR035911">
    <property type="entry name" value="MurE/MurF_N"/>
</dbReference>
<evidence type="ECO:0000256" key="6">
    <source>
        <dbReference type="ARBA" id="ARBA00022741"/>
    </source>
</evidence>
<dbReference type="InterPro" id="IPR013221">
    <property type="entry name" value="Mur_ligase_cen"/>
</dbReference>
<evidence type="ECO:0000256" key="8">
    <source>
        <dbReference type="ARBA" id="ARBA00022960"/>
    </source>
</evidence>
<dbReference type="InterPro" id="IPR005761">
    <property type="entry name" value="UDP-N-AcMur-Glu-dNH2Pim_ligase"/>
</dbReference>
<dbReference type="Gene3D" id="3.40.1390.10">
    <property type="entry name" value="MurE/MurF, N-terminal domain"/>
    <property type="match status" value="1"/>
</dbReference>
<evidence type="ECO:0000256" key="3">
    <source>
        <dbReference type="ARBA" id="ARBA00022490"/>
    </source>
</evidence>
<comment type="cofactor">
    <cofactor evidence="12">
        <name>Mg(2+)</name>
        <dbReference type="ChEBI" id="CHEBI:18420"/>
    </cofactor>
</comment>
<feature type="domain" description="Mur ligase C-terminal" evidence="15">
    <location>
        <begin position="336"/>
        <end position="460"/>
    </location>
</feature>
<keyword evidence="7 12" id="KW-0067">ATP-binding</keyword>
<dbReference type="InterPro" id="IPR036615">
    <property type="entry name" value="Mur_ligase_C_dom_sf"/>
</dbReference>
<keyword evidence="4 12" id="KW-0436">Ligase</keyword>
<feature type="binding site" evidence="12">
    <location>
        <begin position="153"/>
        <end position="154"/>
    </location>
    <ligand>
        <name>UDP-N-acetyl-alpha-D-muramoyl-L-alanyl-D-glutamate</name>
        <dbReference type="ChEBI" id="CHEBI:83900"/>
    </ligand>
</feature>
<dbReference type="RefSeq" id="WP_118889114.1">
    <property type="nucleotide sequence ID" value="NZ_PHUT01000004.1"/>
</dbReference>
<dbReference type="UniPathway" id="UPA00219"/>
<dbReference type="PANTHER" id="PTHR23135">
    <property type="entry name" value="MUR LIGASE FAMILY MEMBER"/>
    <property type="match status" value="1"/>
</dbReference>
<evidence type="ECO:0000313" key="17">
    <source>
        <dbReference type="EMBL" id="RHW33110.1"/>
    </source>
</evidence>
<dbReference type="InterPro" id="IPR036565">
    <property type="entry name" value="Mur-like_cat_sf"/>
</dbReference>
<protein>
    <recommendedName>
        <fullName evidence="12">UDP-N-acetylmuramyl-tripeptide synthetase</fullName>
        <ecNumber evidence="12">6.3.2.-</ecNumber>
    </recommendedName>
    <alternativeName>
        <fullName evidence="12">UDP-MurNAc-tripeptide synthetase</fullName>
    </alternativeName>
</protein>
<evidence type="ECO:0000256" key="9">
    <source>
        <dbReference type="ARBA" id="ARBA00022984"/>
    </source>
</evidence>
<evidence type="ECO:0000313" key="18">
    <source>
        <dbReference type="Proteomes" id="UP000285456"/>
    </source>
</evidence>
<evidence type="ECO:0000256" key="13">
    <source>
        <dbReference type="RuleBase" id="RU004135"/>
    </source>
</evidence>
<sequence>MNTYELLSSLKIKSIYGALPEEVHSIEQDSRKVKKESLFVCIRGFRSDGHSYYSQAIHNGATIIIAEEKLPIDLTKFALVIVKDTAKALAILANKFYHYPSNKMTVYGVTGTNGKTTVTTLIKQLLEKNNQQAALLGTNGIDLLNESVESDNTTCDVLTNQKILHRVAEHGMGHIVMEISSHGLAQGRQRGVNFDVVTFTNLSQDHLDYHKTMEQYGYTKGLLFAQLGNNLTEEKNVILNRDDPWYEIYNGMTPFEVISYGIYNEADFRATNITYYEDHTCFTLGSPEGNFPVTTKLIGEFNVYNVVAAIATVYSKTMISVKTLVRSLANIAHINGRMQKLDLEAPISIYIDYAHTPDAIEKVIASVQPFKQNRILLVVGTGGDRDESKRPIMAEKASVADFVILTINDSRYEDSNAILTDMEQGMKHNNYICIPNRKAAISLVIDKSEPGDIIIIAGKGLEKYQITEDKKHPHSDKEIAIRNCSIKYNLSV</sequence>
<dbReference type="AlphaFoldDB" id="A0A417YJF0"/>
<feature type="binding site" evidence="12">
    <location>
        <position position="186"/>
    </location>
    <ligand>
        <name>UDP-N-acetyl-alpha-D-muramoyl-L-alanyl-D-glutamate</name>
        <dbReference type="ChEBI" id="CHEBI:83900"/>
    </ligand>
</feature>
<feature type="domain" description="Mur ligase central" evidence="16">
    <location>
        <begin position="109"/>
        <end position="312"/>
    </location>
</feature>
<dbReference type="GO" id="GO:0009252">
    <property type="term" value="P:peptidoglycan biosynthetic process"/>
    <property type="evidence" value="ECO:0007669"/>
    <property type="project" value="UniProtKB-UniRule"/>
</dbReference>
<dbReference type="GO" id="GO:0051301">
    <property type="term" value="P:cell division"/>
    <property type="evidence" value="ECO:0007669"/>
    <property type="project" value="UniProtKB-KW"/>
</dbReference>
<comment type="caution">
    <text evidence="12">Lacks conserved residue(s) required for the propagation of feature annotation.</text>
</comment>
<dbReference type="GO" id="GO:0071555">
    <property type="term" value="P:cell wall organization"/>
    <property type="evidence" value="ECO:0007669"/>
    <property type="project" value="UniProtKB-KW"/>
</dbReference>
<dbReference type="InterPro" id="IPR000713">
    <property type="entry name" value="Mur_ligase_N"/>
</dbReference>
<dbReference type="PANTHER" id="PTHR23135:SF4">
    <property type="entry name" value="UDP-N-ACETYLMURAMOYL-L-ALANYL-D-GLUTAMATE--2,6-DIAMINOPIMELATE LIGASE MURE HOMOLOG, CHLOROPLASTIC"/>
    <property type="match status" value="1"/>
</dbReference>
<dbReference type="Gene3D" id="3.90.190.20">
    <property type="entry name" value="Mur ligase, C-terminal domain"/>
    <property type="match status" value="1"/>
</dbReference>
<evidence type="ECO:0000259" key="15">
    <source>
        <dbReference type="Pfam" id="PF02875"/>
    </source>
</evidence>
<keyword evidence="6 12" id="KW-0547">Nucleotide-binding</keyword>
<reference evidence="17 18" key="1">
    <citation type="journal article" date="2007" name="Int. J. Syst. Evol. Microbiol.">
        <title>Oceanobacillus profundus sp. nov., isolated from a deep-sea sediment core.</title>
        <authorList>
            <person name="Kim Y.G."/>
            <person name="Choi D.H."/>
            <person name="Hyun S."/>
            <person name="Cho B.C."/>
        </authorList>
    </citation>
    <scope>NUCLEOTIDE SEQUENCE [LARGE SCALE GENOMIC DNA]</scope>
    <source>
        <strain evidence="17 18">DSM 18246</strain>
    </source>
</reference>
<feature type="binding site" evidence="12">
    <location>
        <begin position="111"/>
        <end position="117"/>
    </location>
    <ligand>
        <name>ATP</name>
        <dbReference type="ChEBI" id="CHEBI:30616"/>
    </ligand>
</feature>
<feature type="binding site" evidence="12">
    <location>
        <position position="152"/>
    </location>
    <ligand>
        <name>UDP-N-acetyl-alpha-D-muramoyl-L-alanyl-D-glutamate</name>
        <dbReference type="ChEBI" id="CHEBI:83900"/>
    </ligand>
</feature>
<dbReference type="HAMAP" id="MF_00208">
    <property type="entry name" value="MurE"/>
    <property type="match status" value="1"/>
</dbReference>
<feature type="domain" description="Mur ligase N-terminal catalytic" evidence="14">
    <location>
        <begin position="22"/>
        <end position="97"/>
    </location>
</feature>
<evidence type="ECO:0000256" key="1">
    <source>
        <dbReference type="ARBA" id="ARBA00004752"/>
    </source>
</evidence>
<keyword evidence="9 12" id="KW-0573">Peptidoglycan synthesis</keyword>
<dbReference type="InterPro" id="IPR004101">
    <property type="entry name" value="Mur_ligase_C"/>
</dbReference>
<dbReference type="Pfam" id="PF08245">
    <property type="entry name" value="Mur_ligase_M"/>
    <property type="match status" value="1"/>
</dbReference>
<feature type="binding site" evidence="12">
    <location>
        <position position="30"/>
    </location>
    <ligand>
        <name>UDP-N-acetyl-alpha-D-muramoyl-L-alanyl-D-glutamate</name>
        <dbReference type="ChEBI" id="CHEBI:83900"/>
    </ligand>
</feature>
<dbReference type="Proteomes" id="UP000285456">
    <property type="component" value="Unassembled WGS sequence"/>
</dbReference>
<dbReference type="SUPFAM" id="SSF63418">
    <property type="entry name" value="MurE/MurF N-terminal domain"/>
    <property type="match status" value="1"/>
</dbReference>
<feature type="binding site" evidence="12">
    <location>
        <position position="188"/>
    </location>
    <ligand>
        <name>UDP-N-acetyl-alpha-D-muramoyl-L-alanyl-D-glutamate</name>
        <dbReference type="ChEBI" id="CHEBI:83900"/>
    </ligand>
</feature>
<evidence type="ECO:0000256" key="11">
    <source>
        <dbReference type="ARBA" id="ARBA00023316"/>
    </source>
</evidence>
<comment type="similarity">
    <text evidence="2 12">Belongs to the MurCDEF family. MurE subfamily.</text>
</comment>
<dbReference type="OrthoDB" id="9800958at2"/>
<evidence type="ECO:0000256" key="7">
    <source>
        <dbReference type="ARBA" id="ARBA00022840"/>
    </source>
</evidence>
<keyword evidence="12" id="KW-0460">Magnesium</keyword>
<dbReference type="SUPFAM" id="SSF53244">
    <property type="entry name" value="MurD-like peptide ligases, peptide-binding domain"/>
    <property type="match status" value="1"/>
</dbReference>
<keyword evidence="11 12" id="KW-0961">Cell wall biogenesis/degradation</keyword>
<dbReference type="SUPFAM" id="SSF53623">
    <property type="entry name" value="MurD-like peptide ligases, catalytic domain"/>
    <property type="match status" value="1"/>
</dbReference>
<dbReference type="NCBIfam" id="NF001126">
    <property type="entry name" value="PRK00139.1-4"/>
    <property type="match status" value="1"/>
</dbReference>
<evidence type="ECO:0000256" key="12">
    <source>
        <dbReference type="HAMAP-Rule" id="MF_00208"/>
    </source>
</evidence>
<evidence type="ECO:0000256" key="5">
    <source>
        <dbReference type="ARBA" id="ARBA00022618"/>
    </source>
</evidence>
<comment type="function">
    <text evidence="12">Catalyzes the addition of an amino acid to the nucleotide precursor UDP-N-acetylmuramoyl-L-alanyl-D-glutamate (UMAG) in the biosynthesis of bacterial cell-wall peptidoglycan.</text>
</comment>
<evidence type="ECO:0000259" key="16">
    <source>
        <dbReference type="Pfam" id="PF08245"/>
    </source>
</evidence>
<keyword evidence="3 12" id="KW-0963">Cytoplasm</keyword>
<dbReference type="Pfam" id="PF02875">
    <property type="entry name" value="Mur_ligase_C"/>
    <property type="match status" value="1"/>
</dbReference>
<dbReference type="Pfam" id="PF01225">
    <property type="entry name" value="Mur_ligase"/>
    <property type="match status" value="1"/>
</dbReference>
<evidence type="ECO:0000256" key="10">
    <source>
        <dbReference type="ARBA" id="ARBA00023306"/>
    </source>
</evidence>
<dbReference type="GO" id="GO:0000287">
    <property type="term" value="F:magnesium ion binding"/>
    <property type="evidence" value="ECO:0007669"/>
    <property type="project" value="UniProtKB-UniRule"/>
</dbReference>
<keyword evidence="8 12" id="KW-0133">Cell shape</keyword>
<dbReference type="GO" id="GO:0004326">
    <property type="term" value="F:tetrahydrofolylpolyglutamate synthase activity"/>
    <property type="evidence" value="ECO:0007669"/>
    <property type="project" value="InterPro"/>
</dbReference>
<evidence type="ECO:0000256" key="2">
    <source>
        <dbReference type="ARBA" id="ARBA00005898"/>
    </source>
</evidence>
<comment type="pathway">
    <text evidence="1 12 13">Cell wall biogenesis; peptidoglycan biosynthesis.</text>
</comment>
<evidence type="ECO:0000256" key="4">
    <source>
        <dbReference type="ARBA" id="ARBA00022598"/>
    </source>
</evidence>
<organism evidence="17 18">
    <name type="scientific">Oceanobacillus profundus</name>
    <dbReference type="NCBI Taxonomy" id="372463"/>
    <lineage>
        <taxon>Bacteria</taxon>
        <taxon>Bacillati</taxon>
        <taxon>Bacillota</taxon>
        <taxon>Bacilli</taxon>
        <taxon>Bacillales</taxon>
        <taxon>Bacillaceae</taxon>
        <taxon>Oceanobacillus</taxon>
    </lineage>
</organism>
<comment type="caution">
    <text evidence="17">The sequence shown here is derived from an EMBL/GenBank/DDBJ whole genome shotgun (WGS) entry which is preliminary data.</text>
</comment>
<keyword evidence="18" id="KW-1185">Reference proteome</keyword>
<evidence type="ECO:0000259" key="14">
    <source>
        <dbReference type="Pfam" id="PF01225"/>
    </source>
</evidence>
<dbReference type="InterPro" id="IPR018109">
    <property type="entry name" value="Folylpolyglutamate_synth_CS"/>
</dbReference>
<comment type="PTM">
    <text evidence="12">Carboxylation is probably crucial for Mg(2+) binding and, consequently, for the gamma-phosphate positioning of ATP.</text>
</comment>
<name>A0A417YJF0_9BACI</name>
<dbReference type="GO" id="GO:0005524">
    <property type="term" value="F:ATP binding"/>
    <property type="evidence" value="ECO:0007669"/>
    <property type="project" value="UniProtKB-UniRule"/>
</dbReference>
<feature type="modified residue" description="N6-carboxylysine" evidence="12">
    <location>
        <position position="220"/>
    </location>
</feature>
<keyword evidence="5 12" id="KW-0132">Cell division</keyword>